<evidence type="ECO:0000313" key="3">
    <source>
        <dbReference type="Proteomes" id="UP000031512"/>
    </source>
</evidence>
<dbReference type="Proteomes" id="UP000031512">
    <property type="component" value="Unassembled WGS sequence"/>
</dbReference>
<feature type="compositionally biased region" description="Low complexity" evidence="1">
    <location>
        <begin position="424"/>
        <end position="442"/>
    </location>
</feature>
<feature type="compositionally biased region" description="Polar residues" evidence="1">
    <location>
        <begin position="193"/>
        <end position="220"/>
    </location>
</feature>
<name>L1LBB3_THEEQ</name>
<feature type="compositionally biased region" description="Basic and acidic residues" evidence="1">
    <location>
        <begin position="241"/>
        <end position="278"/>
    </location>
</feature>
<dbReference type="VEuPathDB" id="PiroplasmaDB:BEWA_050270"/>
<comment type="caution">
    <text evidence="2">The sequence shown here is derived from an EMBL/GenBank/DDBJ whole genome shotgun (WGS) entry which is preliminary data.</text>
</comment>
<keyword evidence="3" id="KW-1185">Reference proteome</keyword>
<dbReference type="KEGG" id="beq:BEWA_050270"/>
<gene>
    <name evidence="2" type="ORF">BEWA_050270</name>
</gene>
<protein>
    <submittedName>
        <fullName evidence="2">Uncharacterized protein</fullName>
    </submittedName>
</protein>
<dbReference type="RefSeq" id="XP_004832011.1">
    <property type="nucleotide sequence ID" value="XM_004831954.1"/>
</dbReference>
<dbReference type="GeneID" id="15805095"/>
<dbReference type="EMBL" id="ACOU01000007">
    <property type="protein sequence ID" value="EKX72559.1"/>
    <property type="molecule type" value="Genomic_DNA"/>
</dbReference>
<accession>L1LBB3</accession>
<reference evidence="2 3" key="1">
    <citation type="journal article" date="2012" name="BMC Genomics">
        <title>Comparative genomic analysis and phylogenetic position of Theileria equi.</title>
        <authorList>
            <person name="Kappmeyer L.S."/>
            <person name="Thiagarajan M."/>
            <person name="Herndon D.R."/>
            <person name="Ramsay J.D."/>
            <person name="Caler E."/>
            <person name="Djikeng A."/>
            <person name="Gillespie J.J."/>
            <person name="Lau A.O."/>
            <person name="Roalson E.H."/>
            <person name="Silva J.C."/>
            <person name="Silva M.G."/>
            <person name="Suarez C.E."/>
            <person name="Ueti M.W."/>
            <person name="Nene V.M."/>
            <person name="Mealey R.H."/>
            <person name="Knowles D.P."/>
            <person name="Brayton K.A."/>
        </authorList>
    </citation>
    <scope>NUCLEOTIDE SEQUENCE [LARGE SCALE GENOMIC DNA]</scope>
    <source>
        <strain evidence="2 3">WA</strain>
    </source>
</reference>
<feature type="region of interest" description="Disordered" evidence="1">
    <location>
        <begin position="418"/>
        <end position="442"/>
    </location>
</feature>
<feature type="region of interest" description="Disordered" evidence="1">
    <location>
        <begin position="119"/>
        <end position="293"/>
    </location>
</feature>
<evidence type="ECO:0000313" key="2">
    <source>
        <dbReference type="EMBL" id="EKX72559.1"/>
    </source>
</evidence>
<sequence length="496" mass="54518">MYGLADYTAWKHTYGGNKTFTVTEFTGQPKIYEDKFPIFDVTELVVFLPKSDSTNTPPLVYVSSDGGRTKKWYSGKGHKLYKNKYGNGWVEENGLGSNYPNVLDNLLKTTLEIAKQQVLKRSEREGTGVSVFPEDSEEEKEEDDKKTVSKLTVPASDLGDEAKEIPGRPGPPLPQEPQQSARNSNSDSHETQDSVVKSTVDTQQQSSAGTSVLATNQSDLTAGIQGGSLTPAQMATEPPVAEEKESQPKTAEERESEDNSRGSDGIREHEEVEKDEPLRLGAEVPPPTPTPTASLVTYGSGIILDENVYNTMKDTMHGYASAVEINETKYKPNVLDYTINPNPTIYGYLEPDDTTTIVGESPDKTVITDSSLVEFSYDSNPYTIEGTKQKYCVEERGDPMEHATHGLTRPPVEINVPSESQTHASQKASALSTSSVSLHSPNSNQDIIKTTISVTTGILVTSALACFAGWKLYKRFKGDPWVRHGYPIEFLRNVPY</sequence>
<evidence type="ECO:0000256" key="1">
    <source>
        <dbReference type="SAM" id="MobiDB-lite"/>
    </source>
</evidence>
<dbReference type="AlphaFoldDB" id="L1LBB3"/>
<organism evidence="2 3">
    <name type="scientific">Theileria equi strain WA</name>
    <dbReference type="NCBI Taxonomy" id="1537102"/>
    <lineage>
        <taxon>Eukaryota</taxon>
        <taxon>Sar</taxon>
        <taxon>Alveolata</taxon>
        <taxon>Apicomplexa</taxon>
        <taxon>Aconoidasida</taxon>
        <taxon>Piroplasmida</taxon>
        <taxon>Theileriidae</taxon>
        <taxon>Theileria</taxon>
    </lineage>
</organism>
<proteinExistence type="predicted"/>